<proteinExistence type="predicted"/>
<protein>
    <submittedName>
        <fullName evidence="1">Uncharacterized protein</fullName>
    </submittedName>
</protein>
<accession>A0A151RN60</accession>
<evidence type="ECO:0000313" key="2">
    <source>
        <dbReference type="Proteomes" id="UP000075243"/>
    </source>
</evidence>
<dbReference type="AlphaFoldDB" id="A0A151RN60"/>
<dbReference type="EMBL" id="KQ483645">
    <property type="protein sequence ID" value="KYP43972.1"/>
    <property type="molecule type" value="Genomic_DNA"/>
</dbReference>
<organism evidence="1 2">
    <name type="scientific">Cajanus cajan</name>
    <name type="common">Pigeon pea</name>
    <name type="synonym">Cajanus indicus</name>
    <dbReference type="NCBI Taxonomy" id="3821"/>
    <lineage>
        <taxon>Eukaryota</taxon>
        <taxon>Viridiplantae</taxon>
        <taxon>Streptophyta</taxon>
        <taxon>Embryophyta</taxon>
        <taxon>Tracheophyta</taxon>
        <taxon>Spermatophyta</taxon>
        <taxon>Magnoliopsida</taxon>
        <taxon>eudicotyledons</taxon>
        <taxon>Gunneridae</taxon>
        <taxon>Pentapetalae</taxon>
        <taxon>rosids</taxon>
        <taxon>fabids</taxon>
        <taxon>Fabales</taxon>
        <taxon>Fabaceae</taxon>
        <taxon>Papilionoideae</taxon>
        <taxon>50 kb inversion clade</taxon>
        <taxon>NPAAA clade</taxon>
        <taxon>indigoferoid/millettioid clade</taxon>
        <taxon>Phaseoleae</taxon>
        <taxon>Cajanus</taxon>
    </lineage>
</organism>
<dbReference type="Gramene" id="C.cajan_32419.t">
    <property type="protein sequence ID" value="C.cajan_32419.t.cds1"/>
    <property type="gene ID" value="C.cajan_32419"/>
</dbReference>
<reference evidence="1" key="1">
    <citation type="journal article" date="2012" name="Nat. Biotechnol.">
        <title>Draft genome sequence of pigeonpea (Cajanus cajan), an orphan legume crop of resource-poor farmers.</title>
        <authorList>
            <person name="Varshney R.K."/>
            <person name="Chen W."/>
            <person name="Li Y."/>
            <person name="Bharti A.K."/>
            <person name="Saxena R.K."/>
            <person name="Schlueter J.A."/>
            <person name="Donoghue M.T."/>
            <person name="Azam S."/>
            <person name="Fan G."/>
            <person name="Whaley A.M."/>
            <person name="Farmer A.D."/>
            <person name="Sheridan J."/>
            <person name="Iwata A."/>
            <person name="Tuteja R."/>
            <person name="Penmetsa R.V."/>
            <person name="Wu W."/>
            <person name="Upadhyaya H.D."/>
            <person name="Yang S.P."/>
            <person name="Shah T."/>
            <person name="Saxena K.B."/>
            <person name="Michael T."/>
            <person name="McCombie W.R."/>
            <person name="Yang B."/>
            <person name="Zhang G."/>
            <person name="Yang H."/>
            <person name="Wang J."/>
            <person name="Spillane C."/>
            <person name="Cook D.R."/>
            <person name="May G.D."/>
            <person name="Xu X."/>
            <person name="Jackson S.A."/>
        </authorList>
    </citation>
    <scope>NUCLEOTIDE SEQUENCE [LARGE SCALE GENOMIC DNA]</scope>
</reference>
<name>A0A151RN60_CAJCA</name>
<sequence>MSDWNTRHFHGTTNICRRRNKVEKLMNDNNKWVTQQGELKKMVTNFYKTLFSYTRTSTTVCLTNAFPQLDEEELAVIESQISNEEIYSVARRMGGFKAPGPDGL</sequence>
<gene>
    <name evidence="1" type="ORF">KK1_034556</name>
</gene>
<keyword evidence="2" id="KW-1185">Reference proteome</keyword>
<evidence type="ECO:0000313" key="1">
    <source>
        <dbReference type="EMBL" id="KYP43972.1"/>
    </source>
</evidence>
<dbReference type="Proteomes" id="UP000075243">
    <property type="component" value="Unassembled WGS sequence"/>
</dbReference>